<organism evidence="5 6">
    <name type="scientific">Rhizobium deserti</name>
    <dbReference type="NCBI Taxonomy" id="2547961"/>
    <lineage>
        <taxon>Bacteria</taxon>
        <taxon>Pseudomonadati</taxon>
        <taxon>Pseudomonadota</taxon>
        <taxon>Alphaproteobacteria</taxon>
        <taxon>Hyphomicrobiales</taxon>
        <taxon>Rhizobiaceae</taxon>
        <taxon>Rhizobium/Agrobacterium group</taxon>
        <taxon>Rhizobium</taxon>
    </lineage>
</organism>
<dbReference type="RefSeq" id="WP_133316413.1">
    <property type="nucleotide sequence ID" value="NZ_SMTL01000002.1"/>
</dbReference>
<evidence type="ECO:0000256" key="1">
    <source>
        <dbReference type="ARBA" id="ARBA00018719"/>
    </source>
</evidence>
<keyword evidence="3" id="KW-0560">Oxidoreductase</keyword>
<feature type="domain" description="FAD/NAD(P)-binding" evidence="4">
    <location>
        <begin position="3"/>
        <end position="276"/>
    </location>
</feature>
<keyword evidence="2" id="KW-0285">Flavoprotein</keyword>
<accession>A0A4R5ULE4</accession>
<gene>
    <name evidence="5" type="ORF">E2F50_10785</name>
</gene>
<dbReference type="PRINTS" id="PR00368">
    <property type="entry name" value="FADPNR"/>
</dbReference>
<evidence type="ECO:0000256" key="3">
    <source>
        <dbReference type="ARBA" id="ARBA00023002"/>
    </source>
</evidence>
<dbReference type="SUPFAM" id="SSF51905">
    <property type="entry name" value="FAD/NAD(P)-binding domain"/>
    <property type="match status" value="1"/>
</dbReference>
<evidence type="ECO:0000256" key="2">
    <source>
        <dbReference type="ARBA" id="ARBA00022630"/>
    </source>
</evidence>
<dbReference type="Pfam" id="PF07992">
    <property type="entry name" value="Pyr_redox_2"/>
    <property type="match status" value="1"/>
</dbReference>
<dbReference type="InterPro" id="IPR036188">
    <property type="entry name" value="FAD/NAD-bd_sf"/>
</dbReference>
<name>A0A4R5ULE4_9HYPH</name>
<dbReference type="EMBL" id="SMTL01000002">
    <property type="protein sequence ID" value="TDK37643.1"/>
    <property type="molecule type" value="Genomic_DNA"/>
</dbReference>
<evidence type="ECO:0000313" key="6">
    <source>
        <dbReference type="Proteomes" id="UP000295238"/>
    </source>
</evidence>
<dbReference type="PANTHER" id="PTHR48105">
    <property type="entry name" value="THIOREDOXIN REDUCTASE 1-RELATED-RELATED"/>
    <property type="match status" value="1"/>
</dbReference>
<dbReference type="Proteomes" id="UP000295238">
    <property type="component" value="Unassembled WGS sequence"/>
</dbReference>
<protein>
    <recommendedName>
        <fullName evidence="1">Thioredoxin reductase</fullName>
    </recommendedName>
</protein>
<dbReference type="AlphaFoldDB" id="A0A4R5ULE4"/>
<dbReference type="PRINTS" id="PR00469">
    <property type="entry name" value="PNDRDTASEII"/>
</dbReference>
<dbReference type="InterPro" id="IPR050097">
    <property type="entry name" value="Ferredoxin-NADP_redctase_2"/>
</dbReference>
<proteinExistence type="predicted"/>
<dbReference type="InterPro" id="IPR023753">
    <property type="entry name" value="FAD/NAD-binding_dom"/>
</dbReference>
<dbReference type="OrthoDB" id="9786503at2"/>
<evidence type="ECO:0000313" key="5">
    <source>
        <dbReference type="EMBL" id="TDK37643.1"/>
    </source>
</evidence>
<evidence type="ECO:0000259" key="4">
    <source>
        <dbReference type="Pfam" id="PF07992"/>
    </source>
</evidence>
<comment type="caution">
    <text evidence="5">The sequence shown here is derived from an EMBL/GenBank/DDBJ whole genome shotgun (WGS) entry which is preliminary data.</text>
</comment>
<sequence length="298" mass="31891">MPYDAIIIGGSYAGLSAAMQLARARRRILVIDEGQRRNRFAAASHGFLGQDGRAPDAIASDAKAELLRYPTVEWLEDRAQQAGGTEDDFTVTTAAHGELSARRLVLALGVTDDLPSIAGLTERWGRSIFHCPYCHGYELDQGDIAVIASSHHSMHQALMLPDWGKTTLMLNGCFTPDQEQLQQLQDRGVTIEPRQVQAITSHADITFADGRTLSFAGLFVLPQPSIATPLAEQLGCELEDDALYPCIKTGFTKETTVSGVFACGDAARPAGSVALAVGDGNVAGVAAHQSLVFRKAEA</sequence>
<dbReference type="GO" id="GO:0016491">
    <property type="term" value="F:oxidoreductase activity"/>
    <property type="evidence" value="ECO:0007669"/>
    <property type="project" value="UniProtKB-KW"/>
</dbReference>
<keyword evidence="6" id="KW-1185">Reference proteome</keyword>
<reference evidence="5 6" key="1">
    <citation type="submission" date="2019-03" db="EMBL/GenBank/DDBJ databases">
        <title>Rhizobium sp. nov., an bacterium isolated from biocrust in Mu Us Desert.</title>
        <authorList>
            <person name="Lixiong L."/>
        </authorList>
    </citation>
    <scope>NUCLEOTIDE SEQUENCE [LARGE SCALE GENOMIC DNA]</scope>
    <source>
        <strain evidence="5 6">SPY-1</strain>
    </source>
</reference>
<dbReference type="Gene3D" id="3.50.50.60">
    <property type="entry name" value="FAD/NAD(P)-binding domain"/>
    <property type="match status" value="2"/>
</dbReference>